<evidence type="ECO:0000259" key="5">
    <source>
        <dbReference type="Pfam" id="PF25963"/>
    </source>
</evidence>
<dbReference type="Pfam" id="PF25917">
    <property type="entry name" value="BSH_RND"/>
    <property type="match status" value="1"/>
</dbReference>
<dbReference type="InterPro" id="IPR058625">
    <property type="entry name" value="MdtA-like_BSH"/>
</dbReference>
<keyword evidence="2" id="KW-0175">Coiled coil</keyword>
<dbReference type="Gene3D" id="2.40.50.100">
    <property type="match status" value="1"/>
</dbReference>
<evidence type="ECO:0000313" key="6">
    <source>
        <dbReference type="EMBL" id="ANP47952.1"/>
    </source>
</evidence>
<accession>A0A1B1AN04</accession>
<dbReference type="EMBL" id="CP013244">
    <property type="protein sequence ID" value="ANP47952.1"/>
    <property type="molecule type" value="Genomic_DNA"/>
</dbReference>
<feature type="domain" description="p-hydroxybenzoic acid efflux pump subunit AaeA-like beta-barrel" evidence="5">
    <location>
        <begin position="207"/>
        <end position="300"/>
    </location>
</feature>
<evidence type="ECO:0008006" key="8">
    <source>
        <dbReference type="Google" id="ProtNLM"/>
    </source>
</evidence>
<dbReference type="PANTHER" id="PTHR30386:SF24">
    <property type="entry name" value="MULTIDRUG RESISTANCE EFFLUX PUMP"/>
    <property type="match status" value="1"/>
</dbReference>
<dbReference type="InParanoid" id="A0A1B1AN04"/>
<comment type="similarity">
    <text evidence="1">Belongs to the membrane fusion protein (MFP) (TC 8.A.1) family.</text>
</comment>
<dbReference type="NCBIfam" id="TIGR01730">
    <property type="entry name" value="RND_mfp"/>
    <property type="match status" value="1"/>
</dbReference>
<organism evidence="6 7">
    <name type="scientific">Candidatus Viadribacter manganicus</name>
    <dbReference type="NCBI Taxonomy" id="1759059"/>
    <lineage>
        <taxon>Bacteria</taxon>
        <taxon>Pseudomonadati</taxon>
        <taxon>Pseudomonadota</taxon>
        <taxon>Alphaproteobacteria</taxon>
        <taxon>Hyphomonadales</taxon>
        <taxon>Hyphomonadaceae</taxon>
        <taxon>Candidatus Viadribacter</taxon>
    </lineage>
</organism>
<dbReference type="PANTHER" id="PTHR30386">
    <property type="entry name" value="MEMBRANE FUSION SUBUNIT OF EMRAB-TOLC MULTIDRUG EFFLUX PUMP"/>
    <property type="match status" value="1"/>
</dbReference>
<keyword evidence="3" id="KW-0812">Transmembrane</keyword>
<feature type="transmembrane region" description="Helical" evidence="3">
    <location>
        <begin position="12"/>
        <end position="32"/>
    </location>
</feature>
<evidence type="ECO:0000256" key="2">
    <source>
        <dbReference type="SAM" id="Coils"/>
    </source>
</evidence>
<evidence type="ECO:0000256" key="1">
    <source>
        <dbReference type="ARBA" id="ARBA00009477"/>
    </source>
</evidence>
<feature type="domain" description="Multidrug resistance protein MdtA-like barrel-sandwich hybrid" evidence="4">
    <location>
        <begin position="52"/>
        <end position="203"/>
    </location>
</feature>
<dbReference type="AlphaFoldDB" id="A0A1B1AN04"/>
<feature type="coiled-coil region" evidence="2">
    <location>
        <begin position="148"/>
        <end position="175"/>
    </location>
</feature>
<dbReference type="STRING" id="1759059.ATE48_04770"/>
<proteinExistence type="inferred from homology"/>
<dbReference type="Proteomes" id="UP000092498">
    <property type="component" value="Chromosome"/>
</dbReference>
<dbReference type="GO" id="GO:0022857">
    <property type="term" value="F:transmembrane transporter activity"/>
    <property type="evidence" value="ECO:0007669"/>
    <property type="project" value="InterPro"/>
</dbReference>
<dbReference type="RefSeq" id="WP_066774601.1">
    <property type="nucleotide sequence ID" value="NZ_CP013244.1"/>
</dbReference>
<protein>
    <recommendedName>
        <fullName evidence="8">Secretion protein HlyD</fullName>
    </recommendedName>
</protein>
<dbReference type="Pfam" id="PF25963">
    <property type="entry name" value="Beta-barrel_AAEA"/>
    <property type="match status" value="1"/>
</dbReference>
<keyword evidence="3" id="KW-1133">Transmembrane helix</keyword>
<dbReference type="OrthoDB" id="9811754at2"/>
<evidence type="ECO:0000313" key="7">
    <source>
        <dbReference type="Proteomes" id="UP000092498"/>
    </source>
</evidence>
<dbReference type="InterPro" id="IPR058634">
    <property type="entry name" value="AaeA-lik-b-barrel"/>
</dbReference>
<keyword evidence="3" id="KW-0472">Membrane</keyword>
<dbReference type="InterPro" id="IPR006143">
    <property type="entry name" value="RND_pump_MFP"/>
</dbReference>
<dbReference type="GO" id="GO:0016020">
    <property type="term" value="C:membrane"/>
    <property type="evidence" value="ECO:0007669"/>
    <property type="project" value="InterPro"/>
</dbReference>
<keyword evidence="7" id="KW-1185">Reference proteome</keyword>
<dbReference type="SUPFAM" id="SSF111369">
    <property type="entry name" value="HlyD-like secretion proteins"/>
    <property type="match status" value="1"/>
</dbReference>
<reference evidence="6 7" key="1">
    <citation type="submission" date="2015-11" db="EMBL/GenBank/DDBJ databases">
        <title>Whole-Genome Sequence of Candidatus Oderbacter manganicum from the National Park Lower Oder Valley, Germany.</title>
        <authorList>
            <person name="Braun B."/>
            <person name="Liere K."/>
            <person name="Szewzyk U."/>
        </authorList>
    </citation>
    <scope>NUCLEOTIDE SEQUENCE [LARGE SCALE GENOMIC DNA]</scope>
    <source>
        <strain evidence="6 7">OTSz_A_272</strain>
    </source>
</reference>
<gene>
    <name evidence="6" type="ORF">ATE48_04770</name>
</gene>
<dbReference type="InterPro" id="IPR050739">
    <property type="entry name" value="MFP"/>
</dbReference>
<dbReference type="FunCoup" id="A0A1B1AN04">
    <property type="interactions" value="196"/>
</dbReference>
<dbReference type="Gene3D" id="2.40.30.170">
    <property type="match status" value="1"/>
</dbReference>
<evidence type="ECO:0000256" key="3">
    <source>
        <dbReference type="SAM" id="Phobius"/>
    </source>
</evidence>
<name>A0A1B1AN04_9PROT</name>
<dbReference type="KEGG" id="cbot:ATE48_04770"/>
<sequence length="304" mass="32340">MASSPLGRRRLMIVGGAILFVLVALWGGNWFFVGRHMVSTDNAYVRADISLISPQVQGYVRAIPVAENQSVHAGDVLVEIDPSDYQSNLAAARAALAEAQGARSAQQAGRALASADVARYRPLAERGLLSPARMQQLEIQARQAGGGAAAAEAGVQAAQAQLAQAELDLERTTIRAPIDGVVGDRQVQLGQLVRVGAPLMSVVPLQSVYVVANFKETQIENFRPGQAVTIRPDIAHNLRLRGTVDSLAPASGSEFSIIPTDTATGNFTKIVQRVPVRIRLEAGQEGLELLRPGLSASVTVDTRR</sequence>
<evidence type="ECO:0000259" key="4">
    <source>
        <dbReference type="Pfam" id="PF25917"/>
    </source>
</evidence>